<evidence type="ECO:0000313" key="3">
    <source>
        <dbReference type="Proteomes" id="UP001255246"/>
    </source>
</evidence>
<dbReference type="RefSeq" id="WP_311350390.1">
    <property type="nucleotide sequence ID" value="NZ_JAVRHR010000001.1"/>
</dbReference>
<evidence type="ECO:0000256" key="1">
    <source>
        <dbReference type="SAM" id="Phobius"/>
    </source>
</evidence>
<dbReference type="Gene3D" id="3.10.450.50">
    <property type="match status" value="1"/>
</dbReference>
<feature type="transmembrane region" description="Helical" evidence="1">
    <location>
        <begin position="166"/>
        <end position="184"/>
    </location>
</feature>
<comment type="caution">
    <text evidence="2">The sequence shown here is derived from an EMBL/GenBank/DDBJ whole genome shotgun (WGS) entry which is preliminary data.</text>
</comment>
<keyword evidence="3" id="KW-1185">Reference proteome</keyword>
<keyword evidence="1" id="KW-0812">Transmembrane</keyword>
<dbReference type="InterPro" id="IPR009959">
    <property type="entry name" value="Cyclase_SnoaL-like"/>
</dbReference>
<keyword evidence="1" id="KW-1133">Transmembrane helix</keyword>
<organism evidence="2 3">
    <name type="scientific">Croceitalea rosinachiae</name>
    <dbReference type="NCBI Taxonomy" id="3075596"/>
    <lineage>
        <taxon>Bacteria</taxon>
        <taxon>Pseudomonadati</taxon>
        <taxon>Bacteroidota</taxon>
        <taxon>Flavobacteriia</taxon>
        <taxon>Flavobacteriales</taxon>
        <taxon>Flavobacteriaceae</taxon>
        <taxon>Croceitalea</taxon>
    </lineage>
</organism>
<dbReference type="SUPFAM" id="SSF54427">
    <property type="entry name" value="NTF2-like"/>
    <property type="match status" value="1"/>
</dbReference>
<dbReference type="EMBL" id="JAVRHR010000001">
    <property type="protein sequence ID" value="MDT0606847.1"/>
    <property type="molecule type" value="Genomic_DNA"/>
</dbReference>
<protein>
    <submittedName>
        <fullName evidence="2">Ester cyclase</fullName>
    </submittedName>
</protein>
<proteinExistence type="predicted"/>
<evidence type="ECO:0000313" key="2">
    <source>
        <dbReference type="EMBL" id="MDT0606847.1"/>
    </source>
</evidence>
<sequence length="193" mass="22282">MKTVLIIIAILGLWINTYSQVDSLSSRSIQERNKEIARNFYQDLWFTNNTDNYTNYVADEYVVHDIGDRKGVTEPAIEQKEIADLFWENGTWDSKINYQVAEGDIVATRWEATFKPKTLLGRVVFGSGTTPIINVFRFNEEGKIVEIWNHRHDIDTPQTMKFTIKGLFIGLLIALIPTIIAFRLKRKLKAARN</sequence>
<reference evidence="2 3" key="1">
    <citation type="submission" date="2023-09" db="EMBL/GenBank/DDBJ databases">
        <authorList>
            <person name="Rey-Velasco X."/>
        </authorList>
    </citation>
    <scope>NUCLEOTIDE SEQUENCE [LARGE SCALE GENOMIC DNA]</scope>
    <source>
        <strain evidence="2 3">F388</strain>
    </source>
</reference>
<gene>
    <name evidence="2" type="ORF">RM706_07390</name>
</gene>
<accession>A0ABU3A9I4</accession>
<keyword evidence="1" id="KW-0472">Membrane</keyword>
<dbReference type="Pfam" id="PF07366">
    <property type="entry name" value="SnoaL"/>
    <property type="match status" value="1"/>
</dbReference>
<name>A0ABU3A9I4_9FLAO</name>
<dbReference type="Proteomes" id="UP001255246">
    <property type="component" value="Unassembled WGS sequence"/>
</dbReference>
<dbReference type="InterPro" id="IPR032710">
    <property type="entry name" value="NTF2-like_dom_sf"/>
</dbReference>